<proteinExistence type="predicted"/>
<feature type="region of interest" description="Disordered" evidence="1">
    <location>
        <begin position="289"/>
        <end position="400"/>
    </location>
</feature>
<dbReference type="OrthoDB" id="5409365at2759"/>
<reference evidence="4" key="1">
    <citation type="submission" date="2012-06" db="EMBL/GenBank/DDBJ databases">
        <title>The genome sequence of Coniosporium apollinis CBS 100218.</title>
        <authorList>
            <consortium name="The Broad Institute Genome Sequencing Platform"/>
            <person name="Cuomo C."/>
            <person name="Gorbushina A."/>
            <person name="Noack S."/>
            <person name="Walker B."/>
            <person name="Young S.K."/>
            <person name="Zeng Q."/>
            <person name="Gargeya S."/>
            <person name="Fitzgerald M."/>
            <person name="Haas B."/>
            <person name="Abouelleil A."/>
            <person name="Alvarado L."/>
            <person name="Arachchi H.M."/>
            <person name="Berlin A.M."/>
            <person name="Chapman S.B."/>
            <person name="Goldberg J."/>
            <person name="Griggs A."/>
            <person name="Gujja S."/>
            <person name="Hansen M."/>
            <person name="Howarth C."/>
            <person name="Imamovic A."/>
            <person name="Larimer J."/>
            <person name="McCowan C."/>
            <person name="Montmayeur A."/>
            <person name="Murphy C."/>
            <person name="Neiman D."/>
            <person name="Pearson M."/>
            <person name="Priest M."/>
            <person name="Roberts A."/>
            <person name="Saif S."/>
            <person name="Shea T."/>
            <person name="Sisk P."/>
            <person name="Sykes S."/>
            <person name="Wortman J."/>
            <person name="Nusbaum C."/>
            <person name="Birren B."/>
        </authorList>
    </citation>
    <scope>NUCLEOTIDE SEQUENCE [LARGE SCALE GENOMIC DNA]</scope>
    <source>
        <strain evidence="4">CBS 100218</strain>
    </source>
</reference>
<dbReference type="HOGENOM" id="CLU_420916_0_0_1"/>
<protein>
    <recommendedName>
        <fullName evidence="2">DUF7918 domain-containing protein</fullName>
    </recommendedName>
</protein>
<evidence type="ECO:0000313" key="3">
    <source>
        <dbReference type="EMBL" id="EON65658.1"/>
    </source>
</evidence>
<feature type="compositionally biased region" description="Basic and acidic residues" evidence="1">
    <location>
        <begin position="548"/>
        <end position="559"/>
    </location>
</feature>
<feature type="compositionally biased region" description="Acidic residues" evidence="1">
    <location>
        <begin position="38"/>
        <end position="51"/>
    </location>
</feature>
<name>R7YUZ7_CONA1</name>
<dbReference type="Proteomes" id="UP000016924">
    <property type="component" value="Unassembled WGS sequence"/>
</dbReference>
<keyword evidence="4" id="KW-1185">Reference proteome</keyword>
<evidence type="ECO:0000313" key="4">
    <source>
        <dbReference type="Proteomes" id="UP000016924"/>
    </source>
</evidence>
<feature type="compositionally biased region" description="Acidic residues" evidence="1">
    <location>
        <begin position="380"/>
        <end position="391"/>
    </location>
</feature>
<evidence type="ECO:0000256" key="1">
    <source>
        <dbReference type="SAM" id="MobiDB-lite"/>
    </source>
</evidence>
<feature type="compositionally biased region" description="Low complexity" evidence="1">
    <location>
        <begin position="610"/>
        <end position="624"/>
    </location>
</feature>
<feature type="compositionally biased region" description="Polar residues" evidence="1">
    <location>
        <begin position="327"/>
        <end position="336"/>
    </location>
</feature>
<dbReference type="Pfam" id="PF25534">
    <property type="entry name" value="DUF7918"/>
    <property type="match status" value="1"/>
</dbReference>
<accession>R7YUZ7</accession>
<organism evidence="3 4">
    <name type="scientific">Coniosporium apollinis (strain CBS 100218)</name>
    <name type="common">Rock-inhabiting black yeast</name>
    <dbReference type="NCBI Taxonomy" id="1168221"/>
    <lineage>
        <taxon>Eukaryota</taxon>
        <taxon>Fungi</taxon>
        <taxon>Dikarya</taxon>
        <taxon>Ascomycota</taxon>
        <taxon>Pezizomycotina</taxon>
        <taxon>Dothideomycetes</taxon>
        <taxon>Dothideomycetes incertae sedis</taxon>
        <taxon>Coniosporium</taxon>
    </lineage>
</organism>
<feature type="domain" description="DUF7918" evidence="2">
    <location>
        <begin position="166"/>
        <end position="259"/>
    </location>
</feature>
<dbReference type="GeneID" id="19902208"/>
<feature type="compositionally biased region" description="Basic and acidic residues" evidence="1">
    <location>
        <begin position="350"/>
        <end position="365"/>
    </location>
</feature>
<feature type="compositionally biased region" description="Low complexity" evidence="1">
    <location>
        <begin position="467"/>
        <end position="489"/>
    </location>
</feature>
<dbReference type="RefSeq" id="XP_007780975.1">
    <property type="nucleotide sequence ID" value="XM_007782785.1"/>
</dbReference>
<dbReference type="EMBL" id="JH767575">
    <property type="protein sequence ID" value="EON65658.1"/>
    <property type="molecule type" value="Genomic_DNA"/>
</dbReference>
<dbReference type="eggNOG" id="ENOG502SU6U">
    <property type="taxonomic scope" value="Eukaryota"/>
</dbReference>
<feature type="region of interest" description="Disordered" evidence="1">
    <location>
        <begin position="12"/>
        <end position="51"/>
    </location>
</feature>
<evidence type="ECO:0000259" key="2">
    <source>
        <dbReference type="Pfam" id="PF25534"/>
    </source>
</evidence>
<gene>
    <name evidence="3" type="ORF">W97_04897</name>
</gene>
<dbReference type="AlphaFoldDB" id="R7YUZ7"/>
<feature type="region of interest" description="Disordered" evidence="1">
    <location>
        <begin position="467"/>
        <end position="651"/>
    </location>
</feature>
<feature type="compositionally biased region" description="Acidic residues" evidence="1">
    <location>
        <begin position="510"/>
        <end position="524"/>
    </location>
</feature>
<sequence>MAFQISIRPTIPFPFEVDPQFPEEKQGKPASWARSNDELDDESEDEEMDGEFSEALIRKIDNHRCPPFDLLASVYIDGRKTPERRCVVYLDPDHPEHMIQDGEFSLRSTWLRGRDGKTYSHRWFFTNVGIETLFDKMALTNDVPANPSIVVEDELLSAMNKTQLTNSKAEPKLGQIKVVIERVTLSETFADPAYKAKRADQEDVNMDGARDISHAVKLEHGEAIPSKPVRVVHYDYYQEDEEPYAVFKFFYRSEDVLRKFNFEGFPKPAMTSSRTARSRRRMNDQLNFLTPLSITHPLPPRPADSVVKDRKKTLQSTDDEKHIKTFGSPTKRQCQAGSDDADDDGADNNKGADKNCRKAEFDAADHSFAPKQSDFRLQLEDDESDPSEGEDNTSGSSASTILLSPSSISALKRPVNAHPAPLIRSRALELEKKTDHREDPASNTFRYLAPPESACFAPNFDFHSPVSVSSTLPSSVSRIPSPLSSNSGSTEHGQSSAKPSFKDFRLLEEQSGEDADAEDNDDTDTASIRATRADSAELEADGLMAPDQDDRGLHTELAKRLLLGKRSRDDDITAAGEDAAAEHTGDSAGWAVHTDVQGFGHRRRGVSGHGAVRSGASTGSGSRSSGEDGSDKAVKRTKREEREPMVEQYCS</sequence>
<feature type="compositionally biased region" description="Basic and acidic residues" evidence="1">
    <location>
        <begin position="625"/>
        <end position="645"/>
    </location>
</feature>
<dbReference type="InterPro" id="IPR057678">
    <property type="entry name" value="DUF7918"/>
</dbReference>